<proteinExistence type="predicted"/>
<dbReference type="Proteomes" id="UP000304382">
    <property type="component" value="Unassembled WGS sequence"/>
</dbReference>
<feature type="compositionally biased region" description="Basic and acidic residues" evidence="1">
    <location>
        <begin position="137"/>
        <end position="151"/>
    </location>
</feature>
<evidence type="ECO:0000256" key="1">
    <source>
        <dbReference type="SAM" id="MobiDB-lite"/>
    </source>
</evidence>
<dbReference type="AlphaFoldDB" id="A0A4C2EP73"/>
<protein>
    <recommendedName>
        <fullName evidence="4">Relaxase/mobilization nuclease domain-containing protein</fullName>
    </recommendedName>
</protein>
<accession>A0A4C2EP73</accession>
<comment type="caution">
    <text evidence="2">The sequence shown here is derived from an EMBL/GenBank/DDBJ whole genome shotgun (WGS) entry which is preliminary data.</text>
</comment>
<feature type="region of interest" description="Disordered" evidence="1">
    <location>
        <begin position="137"/>
        <end position="172"/>
    </location>
</feature>
<name>A0A4C2EP73_9EURY</name>
<evidence type="ECO:0000313" key="3">
    <source>
        <dbReference type="Proteomes" id="UP000304382"/>
    </source>
</evidence>
<dbReference type="EMBL" id="BIXZ01000015">
    <property type="protein sequence ID" value="GCF16062.1"/>
    <property type="molecule type" value="Genomic_DNA"/>
</dbReference>
<keyword evidence="3" id="KW-1185">Reference proteome</keyword>
<evidence type="ECO:0000313" key="2">
    <source>
        <dbReference type="EMBL" id="GCF16062.1"/>
    </source>
</evidence>
<dbReference type="RefSeq" id="WP_137685449.1">
    <property type="nucleotide sequence ID" value="NZ_BIXZ01000015.1"/>
</dbReference>
<sequence length="172" mass="19766">MIVKSDFQTGSAGNLITYISEDAERTVEIRDSTGRKLSEKEIEAFVERSETADMQRQFIIAPDPDAGYTAAEIDQCTRSTLNDWKAEKPSVEYVYGVHARPESGKSHAHVAAIGKQRDLHMETDDLTNLREQTRERFRERTRLRSRERVQERSVTAEQEREVTQAQEGYDDI</sequence>
<evidence type="ECO:0008006" key="4">
    <source>
        <dbReference type="Google" id="ProtNLM"/>
    </source>
</evidence>
<reference evidence="2 3" key="1">
    <citation type="submission" date="2019-02" db="EMBL/GenBank/DDBJ databases">
        <title>Haloarcula mannanilyticum sp. nov., a mannan degrading haloarchaeon isolated from commercial salt.</title>
        <authorList>
            <person name="Enomoto S."/>
            <person name="Shimane Y."/>
            <person name="Kamekura M."/>
            <person name="Ito T."/>
            <person name="Moriya O."/>
            <person name="Ihara K."/>
            <person name="Takahashi-Ando N."/>
            <person name="Fukushima Y."/>
            <person name="Yoshida Y."/>
            <person name="Usama R."/>
            <person name="Takai K."/>
            <person name="Minegishi H."/>
        </authorList>
    </citation>
    <scope>NUCLEOTIDE SEQUENCE [LARGE SCALE GENOMIC DNA]</scope>
    <source>
        <strain evidence="2 3">MD130-1</strain>
    </source>
</reference>
<organism evidence="2 3">
    <name type="scientific">Haloarcula mannanilytica</name>
    <dbReference type="NCBI Taxonomy" id="2509225"/>
    <lineage>
        <taxon>Archaea</taxon>
        <taxon>Methanobacteriati</taxon>
        <taxon>Methanobacteriota</taxon>
        <taxon>Stenosarchaea group</taxon>
        <taxon>Halobacteria</taxon>
        <taxon>Halobacteriales</taxon>
        <taxon>Haloarculaceae</taxon>
        <taxon>Haloarcula</taxon>
    </lineage>
</organism>
<dbReference type="OrthoDB" id="219842at2157"/>
<gene>
    <name evidence="2" type="ORF">Harman_39970</name>
</gene>